<organism evidence="5 6">
    <name type="scientific">Candidatus Magasanikbacteria bacterium CG_4_10_14_0_2_um_filter_41_31</name>
    <dbReference type="NCBI Taxonomy" id="1974639"/>
    <lineage>
        <taxon>Bacteria</taxon>
        <taxon>Candidatus Magasanikiibacteriota</taxon>
    </lineage>
</organism>
<sequence length="135" mass="15160">MKDCIFCKIVAKEIPNYTVYEDNHVLAFLDIHPRTKGHTIVIPKVHAETIFDFNEEIAKDLLPAVKKTAERIEHVLQPDGYNIGWNHGDIGGQEVPHLHIHIMPRWEGDGGSNMHGIVNHPGEVSVEDVAALFVL</sequence>
<dbReference type="GO" id="GO:0009117">
    <property type="term" value="P:nucleotide metabolic process"/>
    <property type="evidence" value="ECO:0007669"/>
    <property type="project" value="TreeGrafter"/>
</dbReference>
<dbReference type="SUPFAM" id="SSF54197">
    <property type="entry name" value="HIT-like"/>
    <property type="match status" value="1"/>
</dbReference>
<feature type="short sequence motif" description="Histidine triad motif" evidence="2 3">
    <location>
        <begin position="97"/>
        <end position="101"/>
    </location>
</feature>
<dbReference type="CDD" id="cd01277">
    <property type="entry name" value="HINT_subgroup"/>
    <property type="match status" value="1"/>
</dbReference>
<name>A0A2M7V4M8_9BACT</name>
<dbReference type="GO" id="GO:0003824">
    <property type="term" value="F:catalytic activity"/>
    <property type="evidence" value="ECO:0007669"/>
    <property type="project" value="InterPro"/>
</dbReference>
<dbReference type="PRINTS" id="PR00332">
    <property type="entry name" value="HISTRIAD"/>
</dbReference>
<comment type="caution">
    <text evidence="5">The sequence shown here is derived from an EMBL/GenBank/DDBJ whole genome shotgun (WGS) entry which is preliminary data.</text>
</comment>
<dbReference type="InterPro" id="IPR019808">
    <property type="entry name" value="Histidine_triad_CS"/>
</dbReference>
<dbReference type="EMBL" id="PFPI01000023">
    <property type="protein sequence ID" value="PIZ93519.1"/>
    <property type="molecule type" value="Genomic_DNA"/>
</dbReference>
<evidence type="ECO:0000313" key="5">
    <source>
        <dbReference type="EMBL" id="PIZ93519.1"/>
    </source>
</evidence>
<evidence type="ECO:0000259" key="4">
    <source>
        <dbReference type="PROSITE" id="PS51084"/>
    </source>
</evidence>
<feature type="active site" description="Tele-AMP-histidine intermediate" evidence="1">
    <location>
        <position position="99"/>
    </location>
</feature>
<dbReference type="PROSITE" id="PS51084">
    <property type="entry name" value="HIT_2"/>
    <property type="match status" value="1"/>
</dbReference>
<proteinExistence type="predicted"/>
<evidence type="ECO:0000256" key="3">
    <source>
        <dbReference type="PROSITE-ProRule" id="PRU00464"/>
    </source>
</evidence>
<dbReference type="PANTHER" id="PTHR46648">
    <property type="entry name" value="HIT FAMILY PROTEIN 1"/>
    <property type="match status" value="1"/>
</dbReference>
<protein>
    <submittedName>
        <fullName evidence="5">HIT family protein</fullName>
    </submittedName>
</protein>
<dbReference type="Proteomes" id="UP000230078">
    <property type="component" value="Unassembled WGS sequence"/>
</dbReference>
<evidence type="ECO:0000256" key="1">
    <source>
        <dbReference type="PIRSR" id="PIRSR601310-1"/>
    </source>
</evidence>
<gene>
    <name evidence="5" type="ORF">COX83_01730</name>
</gene>
<dbReference type="InterPro" id="IPR001310">
    <property type="entry name" value="Histidine_triad_HIT"/>
</dbReference>
<dbReference type="InterPro" id="IPR036265">
    <property type="entry name" value="HIT-like_sf"/>
</dbReference>
<dbReference type="AlphaFoldDB" id="A0A2M7V4M8"/>
<dbReference type="InterPro" id="IPR039384">
    <property type="entry name" value="HINT"/>
</dbReference>
<evidence type="ECO:0000313" key="6">
    <source>
        <dbReference type="Proteomes" id="UP000230078"/>
    </source>
</evidence>
<feature type="domain" description="HIT" evidence="4">
    <location>
        <begin position="5"/>
        <end position="112"/>
    </location>
</feature>
<dbReference type="InterPro" id="IPR011146">
    <property type="entry name" value="HIT-like"/>
</dbReference>
<reference evidence="6" key="1">
    <citation type="submission" date="2017-09" db="EMBL/GenBank/DDBJ databases">
        <title>Depth-based differentiation of microbial function through sediment-hosted aquifers and enrichment of novel symbionts in the deep terrestrial subsurface.</title>
        <authorList>
            <person name="Probst A.J."/>
            <person name="Ladd B."/>
            <person name="Jarett J.K."/>
            <person name="Geller-Mcgrath D.E."/>
            <person name="Sieber C.M.K."/>
            <person name="Emerson J.B."/>
            <person name="Anantharaman K."/>
            <person name="Thomas B.C."/>
            <person name="Malmstrom R."/>
            <person name="Stieglmeier M."/>
            <person name="Klingl A."/>
            <person name="Woyke T."/>
            <person name="Ryan C.M."/>
            <person name="Banfield J.F."/>
        </authorList>
    </citation>
    <scope>NUCLEOTIDE SEQUENCE [LARGE SCALE GENOMIC DNA]</scope>
</reference>
<dbReference type="PANTHER" id="PTHR46648:SF1">
    <property type="entry name" value="ADENOSINE 5'-MONOPHOSPHORAMIDASE HNT1"/>
    <property type="match status" value="1"/>
</dbReference>
<dbReference type="Pfam" id="PF01230">
    <property type="entry name" value="HIT"/>
    <property type="match status" value="1"/>
</dbReference>
<accession>A0A2M7V4M8</accession>
<dbReference type="PROSITE" id="PS00892">
    <property type="entry name" value="HIT_1"/>
    <property type="match status" value="1"/>
</dbReference>
<dbReference type="Gene3D" id="3.30.428.10">
    <property type="entry name" value="HIT-like"/>
    <property type="match status" value="1"/>
</dbReference>
<evidence type="ECO:0000256" key="2">
    <source>
        <dbReference type="PIRSR" id="PIRSR601310-3"/>
    </source>
</evidence>